<dbReference type="AlphaFoldDB" id="A0A7R8ZLV6"/>
<evidence type="ECO:0000256" key="2">
    <source>
        <dbReference type="ARBA" id="ARBA00004496"/>
    </source>
</evidence>
<keyword evidence="5 7" id="KW-0175">Coiled coil</keyword>
<feature type="compositionally biased region" description="Acidic residues" evidence="8">
    <location>
        <begin position="681"/>
        <end position="701"/>
    </location>
</feature>
<evidence type="ECO:0000313" key="9">
    <source>
        <dbReference type="EMBL" id="CAD7228768.1"/>
    </source>
</evidence>
<evidence type="ECO:0000256" key="3">
    <source>
        <dbReference type="ARBA" id="ARBA00008318"/>
    </source>
</evidence>
<dbReference type="GO" id="GO:0072344">
    <property type="term" value="P:rescue of stalled ribosome"/>
    <property type="evidence" value="ECO:0007669"/>
    <property type="project" value="TreeGrafter"/>
</dbReference>
<dbReference type="Pfam" id="PF11923">
    <property type="entry name" value="NFACT-C"/>
    <property type="match status" value="1"/>
</dbReference>
<dbReference type="Gene3D" id="2.30.310.10">
    <property type="entry name" value="ibrinogen binding protein from staphylococcus aureus domain"/>
    <property type="match status" value="1"/>
</dbReference>
<dbReference type="GO" id="GO:0005737">
    <property type="term" value="C:cytoplasm"/>
    <property type="evidence" value="ECO:0007669"/>
    <property type="project" value="UniProtKB-SubCell"/>
</dbReference>
<evidence type="ECO:0000256" key="8">
    <source>
        <dbReference type="SAM" id="MobiDB-lite"/>
    </source>
</evidence>
<keyword evidence="4" id="KW-0963">Cytoplasm</keyword>
<feature type="region of interest" description="Disordered" evidence="8">
    <location>
        <begin position="641"/>
        <end position="668"/>
    </location>
</feature>
<feature type="compositionally biased region" description="Acidic residues" evidence="8">
    <location>
        <begin position="870"/>
        <end position="881"/>
    </location>
</feature>
<dbReference type="NCBIfam" id="NF041120">
    <property type="entry name" value="RqcH_arch"/>
    <property type="match status" value="1"/>
</dbReference>
<protein>
    <submittedName>
        <fullName evidence="9">Uncharacterized protein</fullName>
    </submittedName>
</protein>
<feature type="compositionally biased region" description="Basic residues" evidence="8">
    <location>
        <begin position="803"/>
        <end position="815"/>
    </location>
</feature>
<dbReference type="GO" id="GO:0005634">
    <property type="term" value="C:nucleus"/>
    <property type="evidence" value="ECO:0007669"/>
    <property type="project" value="UniProtKB-SubCell"/>
</dbReference>
<dbReference type="EMBL" id="OB661696">
    <property type="protein sequence ID" value="CAD7228768.1"/>
    <property type="molecule type" value="Genomic_DNA"/>
</dbReference>
<dbReference type="InterPro" id="IPR021846">
    <property type="entry name" value="NFACT-C"/>
</dbReference>
<dbReference type="PANTHER" id="PTHR15239">
    <property type="entry name" value="NUCLEAR EXPORT MEDIATOR FACTOR NEMF"/>
    <property type="match status" value="1"/>
</dbReference>
<dbReference type="InterPro" id="IPR008532">
    <property type="entry name" value="NFACT_RNA-bd"/>
</dbReference>
<feature type="compositionally biased region" description="Acidic residues" evidence="8">
    <location>
        <begin position="655"/>
        <end position="668"/>
    </location>
</feature>
<name>A0A7R8ZLV6_9CRUS</name>
<evidence type="ECO:0000256" key="1">
    <source>
        <dbReference type="ARBA" id="ARBA00004123"/>
    </source>
</evidence>
<dbReference type="GO" id="GO:1990112">
    <property type="term" value="C:RQC complex"/>
    <property type="evidence" value="ECO:0007669"/>
    <property type="project" value="TreeGrafter"/>
</dbReference>
<reference evidence="9" key="1">
    <citation type="submission" date="2020-11" db="EMBL/GenBank/DDBJ databases">
        <authorList>
            <person name="Tran Van P."/>
        </authorList>
    </citation>
    <scope>NUCLEOTIDE SEQUENCE</scope>
</reference>
<dbReference type="GO" id="GO:1990116">
    <property type="term" value="P:ribosome-associated ubiquitin-dependent protein catabolic process"/>
    <property type="evidence" value="ECO:0007669"/>
    <property type="project" value="TreeGrafter"/>
</dbReference>
<dbReference type="PANTHER" id="PTHR15239:SF6">
    <property type="entry name" value="RIBOSOME QUALITY CONTROL COMPLEX SUBUNIT NEMF"/>
    <property type="match status" value="1"/>
</dbReference>
<feature type="region of interest" description="Disordered" evidence="8">
    <location>
        <begin position="759"/>
        <end position="889"/>
    </location>
</feature>
<evidence type="ECO:0000256" key="5">
    <source>
        <dbReference type="ARBA" id="ARBA00023054"/>
    </source>
</evidence>
<organism evidence="9">
    <name type="scientific">Cyprideis torosa</name>
    <dbReference type="NCBI Taxonomy" id="163714"/>
    <lineage>
        <taxon>Eukaryota</taxon>
        <taxon>Metazoa</taxon>
        <taxon>Ecdysozoa</taxon>
        <taxon>Arthropoda</taxon>
        <taxon>Crustacea</taxon>
        <taxon>Oligostraca</taxon>
        <taxon>Ostracoda</taxon>
        <taxon>Podocopa</taxon>
        <taxon>Podocopida</taxon>
        <taxon>Cytherocopina</taxon>
        <taxon>Cytheroidea</taxon>
        <taxon>Cytherideidae</taxon>
        <taxon>Cyprideis</taxon>
    </lineage>
</organism>
<dbReference type="OrthoDB" id="207084at2759"/>
<comment type="similarity">
    <text evidence="3">Belongs to the NEMF family.</text>
</comment>
<dbReference type="Pfam" id="PF05833">
    <property type="entry name" value="NFACT_N"/>
    <property type="match status" value="1"/>
</dbReference>
<dbReference type="InterPro" id="IPR051608">
    <property type="entry name" value="RQC_Subunit_NEMF"/>
</dbReference>
<sequence>MKTRFSTLDLSAVTKDLRRKLKGLRAQQIYDIDNRTYLIRLQEKELKYVLLLESGVRIHTTSYEWPKQPAPSNFSMKLRKHIGNKRLENIEQLGVDRVLDLTFGTAEAAYHLIVELYDRGNILLTDYEYVIMNVLRPRKEGEDVKIVVREVFQRDRARQSSALISFERMKELLAEAKPGVQVKKLLVPHLEFGGALVEHCLVNAGYAANVSVGKGFEVESESHLGRLYEALEKGDALYQDMMKSEDTKGYIILKPTEAVNVENGNEIEGKEEVNHYVEFHPFLFEQIKDKPYVEFDNFDSAVDEFFSQIESQRLDQRALMQQKDALKKLTNVREDQERRINALREAQEVDFRRGELVDANTDLVEKALTVLRSAVGAQMSWEAIEATVREAQAAGDPVASAIKSLNLPKNSFTMFLEDPYDDEEGREGLTVEISLDLSAHANARKYFEQRRFAAKKEQKTVESSTKALKSAEKKTKQTLKEAAAVATINKARKVFWFEKFFWFISSENYLVIAGRDQQQNEIVVKRFLRPGDVYVHADLHGASSVVVKNKGQDKGIPPKTLNEAGIFAVAHSSAWDAKVMTTAWWVEASQVSKKAPTGEYLTTGSFMIRGKKNYLPQCDLIMGFGFLFKLDEGSVGRHLGERRERTISEGSVEQQSEEDEVEGDDPVIEEDQEIVEKVLEEQSEDGDAADDAAEDDGEESDDTLKGEDYEAVEFPDTAISVEHQEGGEFVLRSQSVSTSASVSASGEDEEVYFLGDANPVRMVSGPRSAATQVKRMERAVEGAEGELEEEPSTAPASGGGASKRGRRGKLKKIKGKYKDQDEEEREMRMKLLASAGQAREKKKKGSPLVDSTRKKAGPSQPRPQLVPAHEEEEEVTAEEEAERVSQDEAALNSLTGIPVTEDEILFAVPLVAPYACMGSYKFRVKLTPGTTTRGKAAKTALNLFVSDKGTSPREKDLLRSVKDQDLARNIPGKVKLSAPHLQRTKRKK</sequence>
<evidence type="ECO:0000256" key="6">
    <source>
        <dbReference type="ARBA" id="ARBA00023242"/>
    </source>
</evidence>
<feature type="region of interest" description="Disordered" evidence="8">
    <location>
        <begin position="680"/>
        <end position="708"/>
    </location>
</feature>
<dbReference type="GO" id="GO:0043023">
    <property type="term" value="F:ribosomal large subunit binding"/>
    <property type="evidence" value="ECO:0007669"/>
    <property type="project" value="TreeGrafter"/>
</dbReference>
<accession>A0A7R8ZLV6</accession>
<dbReference type="GO" id="GO:0000049">
    <property type="term" value="F:tRNA binding"/>
    <property type="evidence" value="ECO:0007669"/>
    <property type="project" value="TreeGrafter"/>
</dbReference>
<gene>
    <name evidence="9" type="ORF">CTOB1V02_LOCUS6646</name>
</gene>
<evidence type="ECO:0000256" key="4">
    <source>
        <dbReference type="ARBA" id="ARBA00022490"/>
    </source>
</evidence>
<feature type="coiled-coil region" evidence="7">
    <location>
        <begin position="319"/>
        <end position="346"/>
    </location>
</feature>
<keyword evidence="6" id="KW-0539">Nucleus</keyword>
<comment type="subcellular location">
    <subcellularLocation>
        <location evidence="2">Cytoplasm</location>
    </subcellularLocation>
    <subcellularLocation>
        <location evidence="1">Nucleus</location>
    </subcellularLocation>
</comment>
<proteinExistence type="inferred from homology"/>
<dbReference type="Pfam" id="PF05670">
    <property type="entry name" value="NFACT-R_1"/>
    <property type="match status" value="1"/>
</dbReference>
<evidence type="ECO:0000256" key="7">
    <source>
        <dbReference type="SAM" id="Coils"/>
    </source>
</evidence>
<dbReference type="FunFam" id="2.30.310.10:FF:000001">
    <property type="entry name" value="Nuclear export mediator factor Nemf"/>
    <property type="match status" value="1"/>
</dbReference>